<proteinExistence type="predicted"/>
<dbReference type="EMBL" id="FXTZ01000013">
    <property type="protein sequence ID" value="SMP31297.1"/>
    <property type="molecule type" value="Genomic_DNA"/>
</dbReference>
<gene>
    <name evidence="1" type="ORF">SAMN06264346_113113</name>
</gene>
<evidence type="ECO:0008006" key="3">
    <source>
        <dbReference type="Google" id="ProtNLM"/>
    </source>
</evidence>
<protein>
    <recommendedName>
        <fullName evidence="3">YopX protein domain-containing protein</fullName>
    </recommendedName>
</protein>
<reference evidence="1 2" key="1">
    <citation type="submission" date="2017-05" db="EMBL/GenBank/DDBJ databases">
        <authorList>
            <person name="Varghese N."/>
            <person name="Submissions S."/>
        </authorList>
    </citation>
    <scope>NUCLEOTIDE SEQUENCE [LARGE SCALE GENOMIC DNA]</scope>
    <source>
        <strain evidence="1 2">DSM 28214</strain>
    </source>
</reference>
<name>A0ABY1PCF0_9FLAO</name>
<comment type="caution">
    <text evidence="1">The sequence shown here is derived from an EMBL/GenBank/DDBJ whole genome shotgun (WGS) entry which is preliminary data.</text>
</comment>
<organism evidence="1 2">
    <name type="scientific">Chryseobacterium profundimaris</name>
    <dbReference type="NCBI Taxonomy" id="1387275"/>
    <lineage>
        <taxon>Bacteria</taxon>
        <taxon>Pseudomonadati</taxon>
        <taxon>Bacteroidota</taxon>
        <taxon>Flavobacteriia</taxon>
        <taxon>Flavobacteriales</taxon>
        <taxon>Weeksellaceae</taxon>
        <taxon>Chryseobacterium group</taxon>
        <taxon>Chryseobacterium</taxon>
    </lineage>
</organism>
<evidence type="ECO:0000313" key="1">
    <source>
        <dbReference type="EMBL" id="SMP31297.1"/>
    </source>
</evidence>
<keyword evidence="2" id="KW-1185">Reference proteome</keyword>
<sequence>MNSGKNYRGIYFKQIIKRLFKKKKNLVILWQIYRTMKSKIMYIENKSFGHHGPAWIGLVEFSKSGQTVYFNNKALKKLKNPGISANHFDIETGEEYWISGVKKNGQDQHWCGGGKIMLDKNSVDEYLKLVDFTILDENHFIFVEFEKTDKEKFIILENRETEFRDTSRMASFYDNNQRKLILDSKSSN</sequence>
<dbReference type="Proteomes" id="UP001157960">
    <property type="component" value="Unassembled WGS sequence"/>
</dbReference>
<accession>A0ABY1PCF0</accession>
<evidence type="ECO:0000313" key="2">
    <source>
        <dbReference type="Proteomes" id="UP001157960"/>
    </source>
</evidence>